<dbReference type="VEuPathDB" id="TriTrypDB:Tb427_000241600"/>
<reference evidence="10" key="2">
    <citation type="journal article" date="2014" name="Mol. Biochem. Parasitol.">
        <title>Capturing the variant surface glycoprotein repertoire (the VSGnome) of Trypanosoma brucei Lister 427.</title>
        <authorList>
            <person name="Cross G.A."/>
            <person name="Kim H.S."/>
            <person name="Wickstead B."/>
        </authorList>
    </citation>
    <scope>NUCLEOTIDE SEQUENCE</scope>
    <source>
        <strain evidence="10">Lister 427</strain>
    </source>
</reference>
<evidence type="ECO:0000256" key="1">
    <source>
        <dbReference type="ARBA" id="ARBA00004609"/>
    </source>
</evidence>
<keyword evidence="8" id="KW-0732">Signal</keyword>
<reference evidence="10" key="1">
    <citation type="submission" date="2013-02" db="EMBL/GenBank/DDBJ databases">
        <authorList>
            <person name="Cross G.A.M."/>
            <person name="Kim H.-S."/>
            <person name="Wickstead B."/>
        </authorList>
    </citation>
    <scope>NUCLEOTIDE SEQUENCE</scope>
    <source>
        <strain evidence="10">Lister 427</strain>
    </source>
</reference>
<dbReference type="GO" id="GO:0005886">
    <property type="term" value="C:plasma membrane"/>
    <property type="evidence" value="ECO:0007669"/>
    <property type="project" value="UniProtKB-SubCell"/>
</dbReference>
<keyword evidence="5" id="KW-0325">Glycoprotein</keyword>
<accession>M4T982</accession>
<dbReference type="Gene3D" id="3.90.150.10">
    <property type="entry name" value="Variant Surface Glycoprotein, subunit A domain 1"/>
    <property type="match status" value="1"/>
</dbReference>
<protein>
    <submittedName>
        <fullName evidence="10">Variant surface glycoprotein 3422</fullName>
    </submittedName>
</protein>
<comment type="subcellular location">
    <subcellularLocation>
        <location evidence="1">Cell membrane</location>
        <topology evidence="1">Lipid-anchor</topology>
        <topology evidence="1">GPI-anchor</topology>
    </subcellularLocation>
</comment>
<dbReference type="InterPro" id="IPR001812">
    <property type="entry name" value="Trypano_VSG_A_N_dom"/>
</dbReference>
<sequence length="295" mass="30663">NESQRFFLVTALQVFASVAVSATNYALHGAVWQPQCQLVKKLRKSARRARLHLNSLIDAVTKLTTLKTKLMAFYVMTPPSKNNAIAAALLAAADSELDRIVARVVDDGKTLVEGVAYSGEIAGALTSFVRVLSTAAEGSNTCLGNGSGGDGKSTAETNGCSEPAIDSDSGEAEIATADVGEKAFTKLVAKSTGTGREKTGSCGFFKGTSDTASDGGIKFTGGNTYKAVFGLIQQNADDDPTQKPADDLTAAAGTVLPVYKRAHAAIRALQLLAQEDYTINPQAQLKKLASAAAAV</sequence>
<feature type="non-terminal residue" evidence="10">
    <location>
        <position position="295"/>
    </location>
</feature>
<feature type="non-terminal residue" evidence="10">
    <location>
        <position position="1"/>
    </location>
</feature>
<evidence type="ECO:0000256" key="5">
    <source>
        <dbReference type="ARBA" id="ARBA00023180"/>
    </source>
</evidence>
<dbReference type="SUPFAM" id="SSF58087">
    <property type="entry name" value="Variant surface glycoprotein (N-terminal domain)"/>
    <property type="match status" value="1"/>
</dbReference>
<proteinExistence type="predicted"/>
<name>M4T982_9TRYP</name>
<keyword evidence="2" id="KW-1003">Cell membrane</keyword>
<evidence type="ECO:0000256" key="8">
    <source>
        <dbReference type="SAM" id="SignalP"/>
    </source>
</evidence>
<feature type="region of interest" description="Disordered" evidence="7">
    <location>
        <begin position="142"/>
        <end position="170"/>
    </location>
</feature>
<feature type="chain" id="PRO_5004058524" evidence="8">
    <location>
        <begin position="23"/>
        <end position="295"/>
    </location>
</feature>
<feature type="signal peptide" evidence="8">
    <location>
        <begin position="1"/>
        <end position="22"/>
    </location>
</feature>
<keyword evidence="4" id="KW-0472">Membrane</keyword>
<evidence type="ECO:0000256" key="6">
    <source>
        <dbReference type="ARBA" id="ARBA00023288"/>
    </source>
</evidence>
<evidence type="ECO:0000256" key="4">
    <source>
        <dbReference type="ARBA" id="ARBA00023136"/>
    </source>
</evidence>
<feature type="domain" description="Trypanosome variant surface glycoprotein A-type N-terminal" evidence="9">
    <location>
        <begin position="8"/>
        <end position="292"/>
    </location>
</feature>
<evidence type="ECO:0000259" key="9">
    <source>
        <dbReference type="Pfam" id="PF00913"/>
    </source>
</evidence>
<dbReference type="AlphaFoldDB" id="M4T982"/>
<dbReference type="EMBL" id="KC612024">
    <property type="protein sequence ID" value="AGH59455.1"/>
    <property type="molecule type" value="Genomic_DNA"/>
</dbReference>
<evidence type="ECO:0000256" key="3">
    <source>
        <dbReference type="ARBA" id="ARBA00022622"/>
    </source>
</evidence>
<evidence type="ECO:0000256" key="2">
    <source>
        <dbReference type="ARBA" id="ARBA00022475"/>
    </source>
</evidence>
<dbReference type="Pfam" id="PF00913">
    <property type="entry name" value="Trypan_glycop"/>
    <property type="match status" value="1"/>
</dbReference>
<evidence type="ECO:0000313" key="10">
    <source>
        <dbReference type="EMBL" id="AGH59455.1"/>
    </source>
</evidence>
<dbReference type="GO" id="GO:0042783">
    <property type="term" value="P:symbiont-mediated evasion of host immune response"/>
    <property type="evidence" value="ECO:0007669"/>
    <property type="project" value="InterPro"/>
</dbReference>
<keyword evidence="3" id="KW-0336">GPI-anchor</keyword>
<organism evidence="10">
    <name type="scientific">Trypanosoma brucei</name>
    <dbReference type="NCBI Taxonomy" id="5691"/>
    <lineage>
        <taxon>Eukaryota</taxon>
        <taxon>Discoba</taxon>
        <taxon>Euglenozoa</taxon>
        <taxon>Kinetoplastea</taxon>
        <taxon>Metakinetoplastina</taxon>
        <taxon>Trypanosomatida</taxon>
        <taxon>Trypanosomatidae</taxon>
        <taxon>Trypanosoma</taxon>
    </lineage>
</organism>
<evidence type="ECO:0000256" key="7">
    <source>
        <dbReference type="SAM" id="MobiDB-lite"/>
    </source>
</evidence>
<keyword evidence="6" id="KW-0449">Lipoprotein</keyword>
<dbReference type="GO" id="GO:0098552">
    <property type="term" value="C:side of membrane"/>
    <property type="evidence" value="ECO:0007669"/>
    <property type="project" value="UniProtKB-KW"/>
</dbReference>